<evidence type="ECO:0000313" key="2">
    <source>
        <dbReference type="Proteomes" id="UP000606974"/>
    </source>
</evidence>
<dbReference type="Proteomes" id="UP000606974">
    <property type="component" value="Unassembled WGS sequence"/>
</dbReference>
<protein>
    <submittedName>
        <fullName evidence="1">Uncharacterized protein</fullName>
    </submittedName>
</protein>
<accession>A0A8H7AI58</accession>
<reference evidence="1" key="1">
    <citation type="submission" date="2020-02" db="EMBL/GenBank/DDBJ databases">
        <authorList>
            <person name="Palmer J.M."/>
        </authorList>
    </citation>
    <scope>NUCLEOTIDE SEQUENCE</scope>
    <source>
        <strain evidence="1">EPUS1.4</strain>
        <tissue evidence="1">Thallus</tissue>
    </source>
</reference>
<gene>
    <name evidence="1" type="ORF">GJ744_009313</name>
</gene>
<sequence length="178" mass="20213">MPRLHRGCRHARSTARKSGRINRPFHLRRCFGNLKVEPSSRRILYTALIQRCRKNCPEKLAGHLGDGITLAEVTKPARTSKTGRRFWGHDGECQVRRGRVRALRWPCRRDDEIPIGLRTLLAGMAVVDDLKGRKRKTVNAMVKKGHSNEKAEEVAAADEMEIAQGIQRLQLGQVMSWA</sequence>
<dbReference type="EMBL" id="JAACFV010000055">
    <property type="protein sequence ID" value="KAF7508322.1"/>
    <property type="molecule type" value="Genomic_DNA"/>
</dbReference>
<comment type="caution">
    <text evidence="1">The sequence shown here is derived from an EMBL/GenBank/DDBJ whole genome shotgun (WGS) entry which is preliminary data.</text>
</comment>
<dbReference type="AlphaFoldDB" id="A0A8H7AI58"/>
<keyword evidence="2" id="KW-1185">Reference proteome</keyword>
<evidence type="ECO:0000313" key="1">
    <source>
        <dbReference type="EMBL" id="KAF7508322.1"/>
    </source>
</evidence>
<name>A0A8H7AI58_9EURO</name>
<proteinExistence type="predicted"/>
<organism evidence="1 2">
    <name type="scientific">Endocarpon pusillum</name>
    <dbReference type="NCBI Taxonomy" id="364733"/>
    <lineage>
        <taxon>Eukaryota</taxon>
        <taxon>Fungi</taxon>
        <taxon>Dikarya</taxon>
        <taxon>Ascomycota</taxon>
        <taxon>Pezizomycotina</taxon>
        <taxon>Eurotiomycetes</taxon>
        <taxon>Chaetothyriomycetidae</taxon>
        <taxon>Verrucariales</taxon>
        <taxon>Verrucariaceae</taxon>
        <taxon>Endocarpon</taxon>
    </lineage>
</organism>